<proteinExistence type="predicted"/>
<evidence type="ECO:0000313" key="1">
    <source>
        <dbReference type="EMBL" id="AET66737.1"/>
    </source>
</evidence>
<dbReference type="EMBL" id="CP003108">
    <property type="protein sequence ID" value="AET66737.1"/>
    <property type="molecule type" value="Genomic_DNA"/>
</dbReference>
<dbReference type="HOGENOM" id="CLU_170178_0_0_9"/>
<name>G7W891_DESOD</name>
<gene>
    <name evidence="1" type="ordered locus">Desor_1063</name>
</gene>
<organism evidence="1 2">
    <name type="scientific">Desulfosporosinus orientis (strain ATCC 19365 / DSM 765 / NCIMB 8382 / VKM B-1628 / Singapore I)</name>
    <name type="common">Desulfotomaculum orientis</name>
    <dbReference type="NCBI Taxonomy" id="768706"/>
    <lineage>
        <taxon>Bacteria</taxon>
        <taxon>Bacillati</taxon>
        <taxon>Bacillota</taxon>
        <taxon>Clostridia</taxon>
        <taxon>Eubacteriales</taxon>
        <taxon>Desulfitobacteriaceae</taxon>
        <taxon>Desulfosporosinus</taxon>
    </lineage>
</organism>
<dbReference type="AlphaFoldDB" id="G7W891"/>
<evidence type="ECO:0000313" key="2">
    <source>
        <dbReference type="Proteomes" id="UP000006346"/>
    </source>
</evidence>
<keyword evidence="2" id="KW-1185">Reference proteome</keyword>
<dbReference type="PATRIC" id="fig|768706.3.peg.1037"/>
<protein>
    <submittedName>
        <fullName evidence="1">Uncharacterized protein</fullName>
    </submittedName>
</protein>
<reference evidence="1 2" key="2">
    <citation type="journal article" date="2012" name="J. Bacteriol.">
        <title>Complete genome sequences of Desulfosporosinus orientis DSM765T, Desulfosporosinus youngiae DSM17734T, Desulfosporosinus meridiei DSM13257T, and Desulfosporosinus acidiphilus DSM22704T.</title>
        <authorList>
            <person name="Pester M."/>
            <person name="Brambilla E."/>
            <person name="Alazard D."/>
            <person name="Rattei T."/>
            <person name="Weinmaier T."/>
            <person name="Han J."/>
            <person name="Lucas S."/>
            <person name="Lapidus A."/>
            <person name="Cheng J.F."/>
            <person name="Goodwin L."/>
            <person name="Pitluck S."/>
            <person name="Peters L."/>
            <person name="Ovchinnikova G."/>
            <person name="Teshima H."/>
            <person name="Detter J.C."/>
            <person name="Han C.S."/>
            <person name="Tapia R."/>
            <person name="Land M.L."/>
            <person name="Hauser L."/>
            <person name="Kyrpides N.C."/>
            <person name="Ivanova N.N."/>
            <person name="Pagani I."/>
            <person name="Huntmann M."/>
            <person name="Wei C.L."/>
            <person name="Davenport K.W."/>
            <person name="Daligault H."/>
            <person name="Chain P.S."/>
            <person name="Chen A."/>
            <person name="Mavromatis K."/>
            <person name="Markowitz V."/>
            <person name="Szeto E."/>
            <person name="Mikhailova N."/>
            <person name="Pati A."/>
            <person name="Wagner M."/>
            <person name="Woyke T."/>
            <person name="Ollivier B."/>
            <person name="Klenk H.P."/>
            <person name="Spring S."/>
            <person name="Loy A."/>
        </authorList>
    </citation>
    <scope>NUCLEOTIDE SEQUENCE [LARGE SCALE GENOMIC DNA]</scope>
    <source>
        <strain evidence="2">ATCC 19365 / DSM 765 / NCIMB 8382 / VKM B-1628</strain>
    </source>
</reference>
<sequence length="114" mass="14311">MELKYSLLELGVKTLHRTGDKYVPIYGHYPNQVRWYPINYPGGYEPLWWERFEKQFEPRWLKRMEKEMGFLPGKEPLWWELFEEQFEPDWLQRLERRMGIPQPFNPRYDLPRKY</sequence>
<dbReference type="RefSeq" id="WP_014183558.1">
    <property type="nucleotide sequence ID" value="NC_016584.1"/>
</dbReference>
<dbReference type="eggNOG" id="ENOG50346J4">
    <property type="taxonomic scope" value="Bacteria"/>
</dbReference>
<dbReference type="Proteomes" id="UP000006346">
    <property type="component" value="Chromosome"/>
</dbReference>
<dbReference type="STRING" id="768706.Desor_1063"/>
<accession>G7W891</accession>
<reference evidence="2" key="1">
    <citation type="submission" date="2011-11" db="EMBL/GenBank/DDBJ databases">
        <title>Complete sequence of Desulfosporosinus orientis DSM 765.</title>
        <authorList>
            <person name="Lucas S."/>
            <person name="Han J."/>
            <person name="Lapidus A."/>
            <person name="Cheng J.-F."/>
            <person name="Goodwin L."/>
            <person name="Pitluck S."/>
            <person name="Peters L."/>
            <person name="Ovchinnikova G."/>
            <person name="Teshima H."/>
            <person name="Detter J.C."/>
            <person name="Han C."/>
            <person name="Tapia R."/>
            <person name="Land M."/>
            <person name="Hauser L."/>
            <person name="Kyrpides N."/>
            <person name="Ivanova N."/>
            <person name="Pagani I."/>
            <person name="Pester M."/>
            <person name="Spring S."/>
            <person name="Ollivier B."/>
            <person name="Rattei T."/>
            <person name="Klenk H.-P."/>
            <person name="Wagner M."/>
            <person name="Loy A."/>
            <person name="Woyke T."/>
        </authorList>
    </citation>
    <scope>NUCLEOTIDE SEQUENCE [LARGE SCALE GENOMIC DNA]</scope>
    <source>
        <strain evidence="2">ATCC 19365 / DSM 765 / NCIMB 8382 / VKM B-1628</strain>
    </source>
</reference>
<dbReference type="KEGG" id="dor:Desor_1063"/>